<feature type="domain" description="HTH cro/C1-type" evidence="1">
    <location>
        <begin position="40"/>
        <end position="87"/>
    </location>
</feature>
<dbReference type="Pfam" id="PF17765">
    <property type="entry name" value="MLTR_LBD"/>
    <property type="match status" value="1"/>
</dbReference>
<name>A0ABT3TXZ9_9ACTN</name>
<dbReference type="SMART" id="SM00530">
    <property type="entry name" value="HTH_XRE"/>
    <property type="match status" value="1"/>
</dbReference>
<dbReference type="Gene3D" id="1.10.260.40">
    <property type="entry name" value="lambda repressor-like DNA-binding domains"/>
    <property type="match status" value="1"/>
</dbReference>
<organism evidence="2 3">
    <name type="scientific">Streptomyces beihaiensis</name>
    <dbReference type="NCBI Taxonomy" id="2984495"/>
    <lineage>
        <taxon>Bacteria</taxon>
        <taxon>Bacillati</taxon>
        <taxon>Actinomycetota</taxon>
        <taxon>Actinomycetes</taxon>
        <taxon>Kitasatosporales</taxon>
        <taxon>Streptomycetaceae</taxon>
        <taxon>Streptomyces</taxon>
    </lineage>
</organism>
<keyword evidence="3" id="KW-1185">Reference proteome</keyword>
<dbReference type="SUPFAM" id="SSF47413">
    <property type="entry name" value="lambda repressor-like DNA-binding domains"/>
    <property type="match status" value="1"/>
</dbReference>
<dbReference type="PANTHER" id="PTHR35010:SF2">
    <property type="entry name" value="BLL4672 PROTEIN"/>
    <property type="match status" value="1"/>
</dbReference>
<gene>
    <name evidence="2" type="ORF">OFY01_19610</name>
</gene>
<dbReference type="PANTHER" id="PTHR35010">
    <property type="entry name" value="BLL4672 PROTEIN-RELATED"/>
    <property type="match status" value="1"/>
</dbReference>
<sequence>MRRVEQIVNTDLGSYLRQMRERVRPEQRGLRTSGSRRVPGLRREEVAALAGVSQTYYTRLEQSQTAHASPQVLLSIARALDLGPDEQDYLLKIGTAVQNPQQQAPQDDQLSPSTKMLMASLGNVAAAVLNYRCDILAWNSLYHRLFAPHLDFDVTEDAELRPNIIKMNFLDEDVRTLYADWATESESNVTYLRFISGNHRHDPRLAALIGELTIQSAEFAALWCRQRVANCIEGTKLFSHPAVGELELMYQSADLQDGNILKFYHAEPDSPHEAALQLLTVDLNSVHRH</sequence>
<protein>
    <submittedName>
        <fullName evidence="2">Helix-turn-helix transcriptional regulator</fullName>
    </submittedName>
</protein>
<dbReference type="InterPro" id="IPR041413">
    <property type="entry name" value="MLTR_LBD"/>
</dbReference>
<dbReference type="CDD" id="cd00093">
    <property type="entry name" value="HTH_XRE"/>
    <property type="match status" value="1"/>
</dbReference>
<dbReference type="RefSeq" id="WP_266601674.1">
    <property type="nucleotide sequence ID" value="NZ_JAPHNL010000251.1"/>
</dbReference>
<evidence type="ECO:0000313" key="3">
    <source>
        <dbReference type="Proteomes" id="UP001163064"/>
    </source>
</evidence>
<dbReference type="InterPro" id="IPR010982">
    <property type="entry name" value="Lambda_DNA-bd_dom_sf"/>
</dbReference>
<dbReference type="Pfam" id="PF13560">
    <property type="entry name" value="HTH_31"/>
    <property type="match status" value="1"/>
</dbReference>
<dbReference type="Proteomes" id="UP001163064">
    <property type="component" value="Unassembled WGS sequence"/>
</dbReference>
<comment type="caution">
    <text evidence="2">The sequence shown here is derived from an EMBL/GenBank/DDBJ whole genome shotgun (WGS) entry which is preliminary data.</text>
</comment>
<dbReference type="PROSITE" id="PS50943">
    <property type="entry name" value="HTH_CROC1"/>
    <property type="match status" value="1"/>
</dbReference>
<accession>A0ABT3TXZ9</accession>
<proteinExistence type="predicted"/>
<reference evidence="2" key="1">
    <citation type="submission" date="2022-10" db="EMBL/GenBank/DDBJ databases">
        <title>Streptomyces beihaiensis sp. nov., a chitin degrading actinobacterium, isolated from shrimp pond soil.</title>
        <authorList>
            <person name="Xie J."/>
            <person name="Shen N."/>
        </authorList>
    </citation>
    <scope>NUCLEOTIDE SEQUENCE</scope>
    <source>
        <strain evidence="2">GXMU-J5</strain>
    </source>
</reference>
<dbReference type="EMBL" id="JAPHNL010000251">
    <property type="protein sequence ID" value="MCX3061928.1"/>
    <property type="molecule type" value="Genomic_DNA"/>
</dbReference>
<dbReference type="Gene3D" id="3.30.450.180">
    <property type="match status" value="1"/>
</dbReference>
<dbReference type="InterPro" id="IPR001387">
    <property type="entry name" value="Cro/C1-type_HTH"/>
</dbReference>
<evidence type="ECO:0000259" key="1">
    <source>
        <dbReference type="PROSITE" id="PS50943"/>
    </source>
</evidence>
<evidence type="ECO:0000313" key="2">
    <source>
        <dbReference type="EMBL" id="MCX3061928.1"/>
    </source>
</evidence>